<protein>
    <recommendedName>
        <fullName evidence="3">Ig-like domain-containing protein</fullName>
    </recommendedName>
</protein>
<evidence type="ECO:0000313" key="2">
    <source>
        <dbReference type="Proteomes" id="UP000735302"/>
    </source>
</evidence>
<sequence>MDPGAGEVTSSEANSYTSYNGKIIFNSDGTFACSVSSATLASPSAPGWRRHSLHTETAPSYCNNYSINSSINNSGIMAMPGFSPPAVTLVDAASDKTTPAITMTMAAADIDLPTSMTMFLPSYGPGMRRFSHDMSREFSLIPNFPVSPSSNVPGTFSRTADPHYDLSVTEVSSITRACSVPHGMDSLAMTGSNVMPSGFSLTDMTPERGFPVPEACSGDIRGFPVPEACRGSMPGFTLPGGGDIPGFPLASISGGDAVMTPMPMTGQEWLLPIEAFFFSGFQCLESLA</sequence>
<name>A0AAV3Z3X8_9GAST</name>
<proteinExistence type="predicted"/>
<evidence type="ECO:0008006" key="3">
    <source>
        <dbReference type="Google" id="ProtNLM"/>
    </source>
</evidence>
<dbReference type="EMBL" id="BLXT01001916">
    <property type="protein sequence ID" value="GFN89211.1"/>
    <property type="molecule type" value="Genomic_DNA"/>
</dbReference>
<organism evidence="1 2">
    <name type="scientific">Plakobranchus ocellatus</name>
    <dbReference type="NCBI Taxonomy" id="259542"/>
    <lineage>
        <taxon>Eukaryota</taxon>
        <taxon>Metazoa</taxon>
        <taxon>Spiralia</taxon>
        <taxon>Lophotrochozoa</taxon>
        <taxon>Mollusca</taxon>
        <taxon>Gastropoda</taxon>
        <taxon>Heterobranchia</taxon>
        <taxon>Euthyneura</taxon>
        <taxon>Panpulmonata</taxon>
        <taxon>Sacoglossa</taxon>
        <taxon>Placobranchoidea</taxon>
        <taxon>Plakobranchidae</taxon>
        <taxon>Plakobranchus</taxon>
    </lineage>
</organism>
<reference evidence="1 2" key="1">
    <citation type="journal article" date="2021" name="Elife">
        <title>Chloroplast acquisition without the gene transfer in kleptoplastic sea slugs, Plakobranchus ocellatus.</title>
        <authorList>
            <person name="Maeda T."/>
            <person name="Takahashi S."/>
            <person name="Yoshida T."/>
            <person name="Shimamura S."/>
            <person name="Takaki Y."/>
            <person name="Nagai Y."/>
            <person name="Toyoda A."/>
            <person name="Suzuki Y."/>
            <person name="Arimoto A."/>
            <person name="Ishii H."/>
            <person name="Satoh N."/>
            <person name="Nishiyama T."/>
            <person name="Hasebe M."/>
            <person name="Maruyama T."/>
            <person name="Minagawa J."/>
            <person name="Obokata J."/>
            <person name="Shigenobu S."/>
        </authorList>
    </citation>
    <scope>NUCLEOTIDE SEQUENCE [LARGE SCALE GENOMIC DNA]</scope>
</reference>
<accession>A0AAV3Z3X8</accession>
<evidence type="ECO:0000313" key="1">
    <source>
        <dbReference type="EMBL" id="GFN89211.1"/>
    </source>
</evidence>
<dbReference type="AlphaFoldDB" id="A0AAV3Z3X8"/>
<comment type="caution">
    <text evidence="1">The sequence shown here is derived from an EMBL/GenBank/DDBJ whole genome shotgun (WGS) entry which is preliminary data.</text>
</comment>
<gene>
    <name evidence="1" type="ORF">PoB_001571700</name>
</gene>
<dbReference type="Proteomes" id="UP000735302">
    <property type="component" value="Unassembled WGS sequence"/>
</dbReference>
<keyword evidence="2" id="KW-1185">Reference proteome</keyword>